<dbReference type="InterPro" id="IPR008972">
    <property type="entry name" value="Cupredoxin"/>
</dbReference>
<feature type="compositionally biased region" description="Polar residues" evidence="1">
    <location>
        <begin position="160"/>
        <end position="173"/>
    </location>
</feature>
<dbReference type="EMBL" id="JAKWBI020000082">
    <property type="protein sequence ID" value="KAJ2903393.1"/>
    <property type="molecule type" value="Genomic_DNA"/>
</dbReference>
<comment type="caution">
    <text evidence="3">The sequence shown here is derived from an EMBL/GenBank/DDBJ whole genome shotgun (WGS) entry which is preliminary data.</text>
</comment>
<sequence length="209" mass="21336">MHFSTLFASALMGAVASAQTVHVVSVGSTGDAPLTFSPNNVDAAEGDMIQFQFRTGNHTVTQSTFDQPCMPISMFTNNTGIYSGFQPVEASAAMGEIPTYTISIANTNPLWFYCSQGMHCQGGMVMVVNENTEANSTRSLDNFVQLAAAATVNLPGDATSIDQGETGTTDPSETTGADGTEATGATGAAAGLTVSGMLAAVGAAAALML</sequence>
<evidence type="ECO:0000313" key="4">
    <source>
        <dbReference type="Proteomes" id="UP001201980"/>
    </source>
</evidence>
<evidence type="ECO:0008006" key="5">
    <source>
        <dbReference type="Google" id="ProtNLM"/>
    </source>
</evidence>
<feature type="compositionally biased region" description="Low complexity" evidence="1">
    <location>
        <begin position="174"/>
        <end position="183"/>
    </location>
</feature>
<keyword evidence="4" id="KW-1185">Reference proteome</keyword>
<dbReference type="InterPro" id="IPR052953">
    <property type="entry name" value="Ser-rich/MCO-related"/>
</dbReference>
<organism evidence="3 4">
    <name type="scientific">Zalerion maritima</name>
    <dbReference type="NCBI Taxonomy" id="339359"/>
    <lineage>
        <taxon>Eukaryota</taxon>
        <taxon>Fungi</taxon>
        <taxon>Dikarya</taxon>
        <taxon>Ascomycota</taxon>
        <taxon>Pezizomycotina</taxon>
        <taxon>Sordariomycetes</taxon>
        <taxon>Lulworthiomycetidae</taxon>
        <taxon>Lulworthiales</taxon>
        <taxon>Lulworthiaceae</taxon>
        <taxon>Zalerion</taxon>
    </lineage>
</organism>
<keyword evidence="2" id="KW-0732">Signal</keyword>
<dbReference type="PANTHER" id="PTHR34883:SF17">
    <property type="entry name" value="CUPREDOXIN"/>
    <property type="match status" value="1"/>
</dbReference>
<accession>A0AAD5RSY1</accession>
<dbReference type="CDD" id="cd00920">
    <property type="entry name" value="Cupredoxin"/>
    <property type="match status" value="1"/>
</dbReference>
<evidence type="ECO:0000313" key="3">
    <source>
        <dbReference type="EMBL" id="KAJ2903393.1"/>
    </source>
</evidence>
<dbReference type="Gene3D" id="2.60.40.420">
    <property type="entry name" value="Cupredoxins - blue copper proteins"/>
    <property type="match status" value="1"/>
</dbReference>
<evidence type="ECO:0000256" key="2">
    <source>
        <dbReference type="SAM" id="SignalP"/>
    </source>
</evidence>
<proteinExistence type="predicted"/>
<dbReference type="SUPFAM" id="SSF49503">
    <property type="entry name" value="Cupredoxins"/>
    <property type="match status" value="1"/>
</dbReference>
<dbReference type="Proteomes" id="UP001201980">
    <property type="component" value="Unassembled WGS sequence"/>
</dbReference>
<dbReference type="AlphaFoldDB" id="A0AAD5RSY1"/>
<protein>
    <recommendedName>
        <fullName evidence="5">Extracellular serine-rich protein</fullName>
    </recommendedName>
</protein>
<dbReference type="PANTHER" id="PTHR34883">
    <property type="entry name" value="SERINE-RICH PROTEIN, PUTATIVE-RELATED-RELATED"/>
    <property type="match status" value="1"/>
</dbReference>
<reference evidence="3" key="1">
    <citation type="submission" date="2022-07" db="EMBL/GenBank/DDBJ databases">
        <title>Draft genome sequence of Zalerion maritima ATCC 34329, a (micro)plastics degrading marine fungus.</title>
        <authorList>
            <person name="Paco A."/>
            <person name="Goncalves M.F.M."/>
            <person name="Rocha-Santos T.A.P."/>
            <person name="Alves A."/>
        </authorList>
    </citation>
    <scope>NUCLEOTIDE SEQUENCE</scope>
    <source>
        <strain evidence="3">ATCC 34329</strain>
    </source>
</reference>
<evidence type="ECO:0000256" key="1">
    <source>
        <dbReference type="SAM" id="MobiDB-lite"/>
    </source>
</evidence>
<gene>
    <name evidence="3" type="ORF">MKZ38_009970</name>
</gene>
<feature type="signal peptide" evidence="2">
    <location>
        <begin position="1"/>
        <end position="18"/>
    </location>
</feature>
<feature type="chain" id="PRO_5042121251" description="Extracellular serine-rich protein" evidence="2">
    <location>
        <begin position="19"/>
        <end position="209"/>
    </location>
</feature>
<feature type="region of interest" description="Disordered" evidence="1">
    <location>
        <begin position="157"/>
        <end position="183"/>
    </location>
</feature>
<name>A0AAD5RSY1_9PEZI</name>